<protein>
    <submittedName>
        <fullName evidence="4">Uncharacterized protein</fullName>
    </submittedName>
</protein>
<dbReference type="CDD" id="cd05374">
    <property type="entry name" value="17beta-HSD-like_SDR_c"/>
    <property type="match status" value="1"/>
</dbReference>
<accession>A0A8H6ZHG3</accession>
<dbReference type="Pfam" id="PF00106">
    <property type="entry name" value="adh_short"/>
    <property type="match status" value="1"/>
</dbReference>
<dbReference type="InterPro" id="IPR051911">
    <property type="entry name" value="SDR_oxidoreductase"/>
</dbReference>
<sequence>MSSRRSDLGNFMPSKNPLVWLITGTSSGFGRSLVRSVLARGDRVIASARSIDKLKEDLDAGDLAGHGPDALRLLKLDVTSGQQEIRQAIAQAASIWGRIDVLVNNAGIGLPGLLEEGGSDLLRRQFETNVFGLMDVTTATLPYMRAQKSGTIVNIGSRTTWKTEFVGIGFYGSSKAAVHAVSETLALEVAPFNIRVLLVAPGSFRTGIYSQPYFTSNPLEDYDSLRAESQKRFASVPGTEKGDPDKAMEALVDTVRSEGVARENGRDGEWPGLLILGPDAEQDVRVKTSKVIEVLDKWGDVARNVVFS</sequence>
<organism evidence="4 5">
    <name type="scientific">Pleurotus ostreatus</name>
    <name type="common">Oyster mushroom</name>
    <name type="synonym">White-rot fungus</name>
    <dbReference type="NCBI Taxonomy" id="5322"/>
    <lineage>
        <taxon>Eukaryota</taxon>
        <taxon>Fungi</taxon>
        <taxon>Dikarya</taxon>
        <taxon>Basidiomycota</taxon>
        <taxon>Agaricomycotina</taxon>
        <taxon>Agaricomycetes</taxon>
        <taxon>Agaricomycetidae</taxon>
        <taxon>Agaricales</taxon>
        <taxon>Pleurotineae</taxon>
        <taxon>Pleurotaceae</taxon>
        <taxon>Pleurotus</taxon>
    </lineage>
</organism>
<evidence type="ECO:0000313" key="5">
    <source>
        <dbReference type="Proteomes" id="UP000623687"/>
    </source>
</evidence>
<reference evidence="4" key="1">
    <citation type="submission" date="2019-07" db="EMBL/GenBank/DDBJ databases">
        <authorList>
            <person name="Palmer J.M."/>
        </authorList>
    </citation>
    <scope>NUCLEOTIDE SEQUENCE</scope>
    <source>
        <strain evidence="4">PC9</strain>
    </source>
</reference>
<dbReference type="EMBL" id="JACETU010000010">
    <property type="protein sequence ID" value="KAF7419275.1"/>
    <property type="molecule type" value="Genomic_DNA"/>
</dbReference>
<proteinExistence type="inferred from homology"/>
<evidence type="ECO:0000256" key="3">
    <source>
        <dbReference type="RuleBase" id="RU000363"/>
    </source>
</evidence>
<dbReference type="RefSeq" id="XP_036626129.1">
    <property type="nucleotide sequence ID" value="XM_036771508.1"/>
</dbReference>
<gene>
    <name evidence="4" type="ORF">PC9H_001862</name>
</gene>
<dbReference type="Proteomes" id="UP000623687">
    <property type="component" value="Unassembled WGS sequence"/>
</dbReference>
<dbReference type="VEuPathDB" id="FungiDB:PC9H_001862"/>
<dbReference type="InterPro" id="IPR002347">
    <property type="entry name" value="SDR_fam"/>
</dbReference>
<dbReference type="InterPro" id="IPR036291">
    <property type="entry name" value="NAD(P)-bd_dom_sf"/>
</dbReference>
<keyword evidence="5" id="KW-1185">Reference proteome</keyword>
<dbReference type="PANTHER" id="PTHR43976">
    <property type="entry name" value="SHORT CHAIN DEHYDROGENASE"/>
    <property type="match status" value="1"/>
</dbReference>
<evidence type="ECO:0000313" key="4">
    <source>
        <dbReference type="EMBL" id="KAF7419275.1"/>
    </source>
</evidence>
<dbReference type="PANTHER" id="PTHR43976:SF16">
    <property type="entry name" value="SHORT-CHAIN DEHYDROGENASE_REDUCTASE FAMILY PROTEIN"/>
    <property type="match status" value="1"/>
</dbReference>
<dbReference type="GO" id="GO:0016491">
    <property type="term" value="F:oxidoreductase activity"/>
    <property type="evidence" value="ECO:0007669"/>
    <property type="project" value="UniProtKB-KW"/>
</dbReference>
<keyword evidence="2" id="KW-0560">Oxidoreductase</keyword>
<evidence type="ECO:0000256" key="1">
    <source>
        <dbReference type="ARBA" id="ARBA00006484"/>
    </source>
</evidence>
<evidence type="ECO:0000256" key="2">
    <source>
        <dbReference type="ARBA" id="ARBA00023002"/>
    </source>
</evidence>
<comment type="caution">
    <text evidence="4">The sequence shown here is derived from an EMBL/GenBank/DDBJ whole genome shotgun (WGS) entry which is preliminary data.</text>
</comment>
<dbReference type="PRINTS" id="PR00080">
    <property type="entry name" value="SDRFAMILY"/>
</dbReference>
<dbReference type="GeneID" id="59371703"/>
<name>A0A8H6ZHG3_PLEOS</name>
<dbReference type="PRINTS" id="PR00081">
    <property type="entry name" value="GDHRDH"/>
</dbReference>
<dbReference type="Gene3D" id="3.40.50.720">
    <property type="entry name" value="NAD(P)-binding Rossmann-like Domain"/>
    <property type="match status" value="1"/>
</dbReference>
<dbReference type="OrthoDB" id="1274115at2759"/>
<comment type="similarity">
    <text evidence="1 3">Belongs to the short-chain dehydrogenases/reductases (SDR) family.</text>
</comment>
<dbReference type="SUPFAM" id="SSF51735">
    <property type="entry name" value="NAD(P)-binding Rossmann-fold domains"/>
    <property type="match status" value="1"/>
</dbReference>
<dbReference type="AlphaFoldDB" id="A0A8H6ZHG3"/>